<dbReference type="InterPro" id="IPR000845">
    <property type="entry name" value="Nucleoside_phosphorylase_d"/>
</dbReference>
<dbReference type="CDD" id="cd09009">
    <property type="entry name" value="PNP-EcPNPII_like"/>
    <property type="match status" value="1"/>
</dbReference>
<dbReference type="GO" id="GO:0004731">
    <property type="term" value="F:purine-nucleoside phosphorylase activity"/>
    <property type="evidence" value="ECO:0007669"/>
    <property type="project" value="UniProtKB-EC"/>
</dbReference>
<dbReference type="PANTHER" id="PTHR11904">
    <property type="entry name" value="METHYLTHIOADENOSINE/PURINE NUCLEOSIDE PHOSPHORYLASE"/>
    <property type="match status" value="1"/>
</dbReference>
<dbReference type="EMBL" id="MCBR01003620">
    <property type="protein sequence ID" value="RKF80464.1"/>
    <property type="molecule type" value="Genomic_DNA"/>
</dbReference>
<feature type="domain" description="Nucleoside phosphorylase" evidence="7">
    <location>
        <begin position="33"/>
        <end position="328"/>
    </location>
</feature>
<proteinExistence type="inferred from homology"/>
<dbReference type="Gene3D" id="3.40.50.1580">
    <property type="entry name" value="Nucleoside phosphorylase domain"/>
    <property type="match status" value="1"/>
</dbReference>
<keyword evidence="4" id="KW-0328">Glycosyltransferase</keyword>
<evidence type="ECO:0000256" key="3">
    <source>
        <dbReference type="ARBA" id="ARBA00011886"/>
    </source>
</evidence>
<dbReference type="UniPathway" id="UPA00606"/>
<dbReference type="InterPro" id="IPR011268">
    <property type="entry name" value="Purine_phosphorylase"/>
</dbReference>
<dbReference type="NCBIfam" id="TIGR01697">
    <property type="entry name" value="PNPH-PUNA-XAPA"/>
    <property type="match status" value="1"/>
</dbReference>
<dbReference type="InterPro" id="IPR035994">
    <property type="entry name" value="Nucleoside_phosphorylase_sf"/>
</dbReference>
<dbReference type="Pfam" id="PF01048">
    <property type="entry name" value="PNP_UDP_1"/>
    <property type="match status" value="1"/>
</dbReference>
<dbReference type="OrthoDB" id="10261782at2759"/>
<evidence type="ECO:0000256" key="2">
    <source>
        <dbReference type="ARBA" id="ARBA00006751"/>
    </source>
</evidence>
<evidence type="ECO:0000259" key="7">
    <source>
        <dbReference type="Pfam" id="PF01048"/>
    </source>
</evidence>
<keyword evidence="5" id="KW-0808">Transferase</keyword>
<evidence type="ECO:0000256" key="5">
    <source>
        <dbReference type="ARBA" id="ARBA00022679"/>
    </source>
</evidence>
<evidence type="ECO:0000313" key="8">
    <source>
        <dbReference type="EMBL" id="RKF80464.1"/>
    </source>
</evidence>
<accession>A0A420J123</accession>
<dbReference type="SUPFAM" id="SSF53167">
    <property type="entry name" value="Purine and uridine phosphorylases"/>
    <property type="match status" value="1"/>
</dbReference>
<dbReference type="Proteomes" id="UP000285405">
    <property type="component" value="Unassembled WGS sequence"/>
</dbReference>
<comment type="caution">
    <text evidence="8">The sequence shown here is derived from an EMBL/GenBank/DDBJ whole genome shotgun (WGS) entry which is preliminary data.</text>
</comment>
<name>A0A420J123_9PEZI</name>
<comment type="similarity">
    <text evidence="2">Belongs to the PNP/MTAP phosphorylase family.</text>
</comment>
<evidence type="ECO:0000256" key="6">
    <source>
        <dbReference type="ARBA" id="ARBA00031036"/>
    </source>
</evidence>
<protein>
    <recommendedName>
        <fullName evidence="3">purine-nucleoside phosphorylase</fullName>
        <ecNumber evidence="3">2.4.2.1</ecNumber>
    </recommendedName>
    <alternativeName>
        <fullName evidence="6">Inosine-guanosine phosphorylase</fullName>
    </alternativeName>
</protein>
<organism evidence="8 9">
    <name type="scientific">Golovinomyces cichoracearum</name>
    <dbReference type="NCBI Taxonomy" id="62708"/>
    <lineage>
        <taxon>Eukaryota</taxon>
        <taxon>Fungi</taxon>
        <taxon>Dikarya</taxon>
        <taxon>Ascomycota</taxon>
        <taxon>Pezizomycotina</taxon>
        <taxon>Leotiomycetes</taxon>
        <taxon>Erysiphales</taxon>
        <taxon>Erysiphaceae</taxon>
        <taxon>Golovinomyces</taxon>
    </lineage>
</organism>
<dbReference type="GO" id="GO:0005737">
    <property type="term" value="C:cytoplasm"/>
    <property type="evidence" value="ECO:0007669"/>
    <property type="project" value="TreeGrafter"/>
</dbReference>
<sequence length="340" mass="36789">MAGPNDCFQVDQSRVRASASFIQYLLPAFYTPTVGIIGGSGLSTLENMITSIDSNNDKFTISFDKIPGFPIPSVQGHAGKLIFGTLVTERKSISAVVMSGRAHFYEGNDPKIATFPIRVLGAMGVDVLIITNAAGGLNRAYRTGDIMIMNDHISFPSLTGTFNPLLGPLRDSNSSAPNALAQRFLALSDAYDYDLRKAAWKAWERMNSCSARSDAEKEGNIEEGKRERRLQEGIYAFVAGPTYETRAEARLLLNLGADVVGMSTVPEVIVARHIGIRLLGISLVTNMVVQDVAPHGNDVIDDGIATHSGISDGKANHAEVMETGKESSEVLRVQLFFNFC</sequence>
<dbReference type="EC" id="2.4.2.1" evidence="3"/>
<dbReference type="GO" id="GO:0009116">
    <property type="term" value="P:nucleoside metabolic process"/>
    <property type="evidence" value="ECO:0007669"/>
    <property type="project" value="InterPro"/>
</dbReference>
<comment type="pathway">
    <text evidence="1">Purine metabolism; purine nucleoside salvage.</text>
</comment>
<evidence type="ECO:0000313" key="9">
    <source>
        <dbReference type="Proteomes" id="UP000285405"/>
    </source>
</evidence>
<gene>
    <name evidence="8" type="ORF">GcC1_036010</name>
</gene>
<evidence type="ECO:0000256" key="4">
    <source>
        <dbReference type="ARBA" id="ARBA00022676"/>
    </source>
</evidence>
<reference evidence="8 9" key="1">
    <citation type="journal article" date="2018" name="BMC Genomics">
        <title>Comparative genome analyses reveal sequence features reflecting distinct modes of host-adaptation between dicot and monocot powdery mildew.</title>
        <authorList>
            <person name="Wu Y."/>
            <person name="Ma X."/>
            <person name="Pan Z."/>
            <person name="Kale S.D."/>
            <person name="Song Y."/>
            <person name="King H."/>
            <person name="Zhang Q."/>
            <person name="Presley C."/>
            <person name="Deng X."/>
            <person name="Wei C.I."/>
            <person name="Xiao S."/>
        </authorList>
    </citation>
    <scope>NUCLEOTIDE SEQUENCE [LARGE SCALE GENOMIC DNA]</scope>
    <source>
        <strain evidence="8">UCSC1</strain>
    </source>
</reference>
<dbReference type="PANTHER" id="PTHR11904:SF9">
    <property type="entry name" value="PURINE NUCLEOSIDE PHOSPHORYLASE-RELATED"/>
    <property type="match status" value="1"/>
</dbReference>
<evidence type="ECO:0000256" key="1">
    <source>
        <dbReference type="ARBA" id="ARBA00005058"/>
    </source>
</evidence>
<dbReference type="AlphaFoldDB" id="A0A420J123"/>